<dbReference type="Proteomes" id="UP001219525">
    <property type="component" value="Unassembled WGS sequence"/>
</dbReference>
<evidence type="ECO:0000313" key="2">
    <source>
        <dbReference type="EMBL" id="KAJ7227182.1"/>
    </source>
</evidence>
<feature type="transmembrane region" description="Helical" evidence="1">
    <location>
        <begin position="93"/>
        <end position="112"/>
    </location>
</feature>
<organism evidence="2 3">
    <name type="scientific">Mycena pura</name>
    <dbReference type="NCBI Taxonomy" id="153505"/>
    <lineage>
        <taxon>Eukaryota</taxon>
        <taxon>Fungi</taxon>
        <taxon>Dikarya</taxon>
        <taxon>Basidiomycota</taxon>
        <taxon>Agaricomycotina</taxon>
        <taxon>Agaricomycetes</taxon>
        <taxon>Agaricomycetidae</taxon>
        <taxon>Agaricales</taxon>
        <taxon>Marasmiineae</taxon>
        <taxon>Mycenaceae</taxon>
        <taxon>Mycena</taxon>
    </lineage>
</organism>
<keyword evidence="1" id="KW-1133">Transmembrane helix</keyword>
<keyword evidence="1" id="KW-0472">Membrane</keyword>
<proteinExistence type="predicted"/>
<dbReference type="EMBL" id="JARJCW010000003">
    <property type="protein sequence ID" value="KAJ7227182.1"/>
    <property type="molecule type" value="Genomic_DNA"/>
</dbReference>
<dbReference type="AlphaFoldDB" id="A0AAD6YRP4"/>
<accession>A0AAD6YRP4</accession>
<comment type="caution">
    <text evidence="2">The sequence shown here is derived from an EMBL/GenBank/DDBJ whole genome shotgun (WGS) entry which is preliminary data.</text>
</comment>
<gene>
    <name evidence="2" type="ORF">GGX14DRAFT_418484</name>
</gene>
<evidence type="ECO:0000256" key="1">
    <source>
        <dbReference type="SAM" id="Phobius"/>
    </source>
</evidence>
<keyword evidence="1" id="KW-0812">Transmembrane</keyword>
<keyword evidence="3" id="KW-1185">Reference proteome</keyword>
<sequence>TTVLELIRLQLQHLGLGLLPATTVGLIVAFVVLWRARVFGRTRVLLLIFAAYWFLLAVFEAIKVVRLHQLERLDPTTSKTSNYPSSDWFLDNAVMLGLYVVFFCAETTTLLLSPRRGACVEDGYKLDE</sequence>
<reference evidence="2" key="1">
    <citation type="submission" date="2023-03" db="EMBL/GenBank/DDBJ databases">
        <title>Massive genome expansion in bonnet fungi (Mycena s.s.) driven by repeated elements and novel gene families across ecological guilds.</title>
        <authorList>
            <consortium name="Lawrence Berkeley National Laboratory"/>
            <person name="Harder C.B."/>
            <person name="Miyauchi S."/>
            <person name="Viragh M."/>
            <person name="Kuo A."/>
            <person name="Thoen E."/>
            <person name="Andreopoulos B."/>
            <person name="Lu D."/>
            <person name="Skrede I."/>
            <person name="Drula E."/>
            <person name="Henrissat B."/>
            <person name="Morin E."/>
            <person name="Kohler A."/>
            <person name="Barry K."/>
            <person name="LaButti K."/>
            <person name="Morin E."/>
            <person name="Salamov A."/>
            <person name="Lipzen A."/>
            <person name="Mereny Z."/>
            <person name="Hegedus B."/>
            <person name="Baldrian P."/>
            <person name="Stursova M."/>
            <person name="Weitz H."/>
            <person name="Taylor A."/>
            <person name="Grigoriev I.V."/>
            <person name="Nagy L.G."/>
            <person name="Martin F."/>
            <person name="Kauserud H."/>
        </authorList>
    </citation>
    <scope>NUCLEOTIDE SEQUENCE</scope>
    <source>
        <strain evidence="2">9144</strain>
    </source>
</reference>
<feature type="transmembrane region" description="Helical" evidence="1">
    <location>
        <begin position="45"/>
        <end position="65"/>
    </location>
</feature>
<feature type="non-terminal residue" evidence="2">
    <location>
        <position position="1"/>
    </location>
</feature>
<name>A0AAD6YRP4_9AGAR</name>
<feature type="transmembrane region" description="Helical" evidence="1">
    <location>
        <begin position="14"/>
        <end position="33"/>
    </location>
</feature>
<protein>
    <submittedName>
        <fullName evidence="2">Uncharacterized protein</fullName>
    </submittedName>
</protein>
<evidence type="ECO:0000313" key="3">
    <source>
        <dbReference type="Proteomes" id="UP001219525"/>
    </source>
</evidence>